<evidence type="ECO:0000256" key="3">
    <source>
        <dbReference type="ARBA" id="ARBA00022692"/>
    </source>
</evidence>
<dbReference type="InterPro" id="IPR001638">
    <property type="entry name" value="Solute-binding_3/MltF_N"/>
</dbReference>
<evidence type="ECO:0000313" key="14">
    <source>
        <dbReference type="EMBL" id="KAK2192547.1"/>
    </source>
</evidence>
<accession>A0AAD9PD22</accession>
<organism evidence="14 15">
    <name type="scientific">Ridgeia piscesae</name>
    <name type="common">Tubeworm</name>
    <dbReference type="NCBI Taxonomy" id="27915"/>
    <lineage>
        <taxon>Eukaryota</taxon>
        <taxon>Metazoa</taxon>
        <taxon>Spiralia</taxon>
        <taxon>Lophotrochozoa</taxon>
        <taxon>Annelida</taxon>
        <taxon>Polychaeta</taxon>
        <taxon>Sedentaria</taxon>
        <taxon>Canalipalpata</taxon>
        <taxon>Sabellida</taxon>
        <taxon>Siboglinidae</taxon>
        <taxon>Ridgeia</taxon>
    </lineage>
</organism>
<evidence type="ECO:0000256" key="7">
    <source>
        <dbReference type="ARBA" id="ARBA00023170"/>
    </source>
</evidence>
<keyword evidence="3" id="KW-0812">Transmembrane</keyword>
<evidence type="ECO:0000313" key="15">
    <source>
        <dbReference type="Proteomes" id="UP001209878"/>
    </source>
</evidence>
<dbReference type="AlphaFoldDB" id="A0AAD9PD22"/>
<keyword evidence="4" id="KW-1133">Transmembrane helix</keyword>
<name>A0AAD9PD22_RIDPI</name>
<keyword evidence="9" id="KW-1071">Ligand-gated ion channel</keyword>
<keyword evidence="5" id="KW-0406">Ion transport</keyword>
<dbReference type="Pfam" id="PF10613">
    <property type="entry name" value="Lig_chan-Glu_bd"/>
    <property type="match status" value="1"/>
</dbReference>
<dbReference type="InterPro" id="IPR015683">
    <property type="entry name" value="Ionotropic_Glu_rcpt"/>
</dbReference>
<evidence type="ECO:0000256" key="5">
    <source>
        <dbReference type="ARBA" id="ARBA00023065"/>
    </source>
</evidence>
<reference evidence="14" key="1">
    <citation type="journal article" date="2023" name="Mol. Biol. Evol.">
        <title>Third-Generation Sequencing Reveals the Adaptive Role of the Epigenome in Three Deep-Sea Polychaetes.</title>
        <authorList>
            <person name="Perez M."/>
            <person name="Aroh O."/>
            <person name="Sun Y."/>
            <person name="Lan Y."/>
            <person name="Juniper S.K."/>
            <person name="Young C.R."/>
            <person name="Angers B."/>
            <person name="Qian P.Y."/>
        </authorList>
    </citation>
    <scope>NUCLEOTIDE SEQUENCE</scope>
    <source>
        <strain evidence="14">R07B-5</strain>
    </source>
</reference>
<keyword evidence="6" id="KW-0472">Membrane</keyword>
<dbReference type="FunFam" id="3.40.190.10:FF:000024">
    <property type="entry name" value="Glutamate receptor, ionotropic, delta 1"/>
    <property type="match status" value="1"/>
</dbReference>
<evidence type="ECO:0000256" key="8">
    <source>
        <dbReference type="ARBA" id="ARBA00023180"/>
    </source>
</evidence>
<keyword evidence="15" id="KW-1185">Reference proteome</keyword>
<keyword evidence="2" id="KW-0813">Transport</keyword>
<evidence type="ECO:0000256" key="2">
    <source>
        <dbReference type="ARBA" id="ARBA00022448"/>
    </source>
</evidence>
<dbReference type="SMART" id="SM00918">
    <property type="entry name" value="Lig_chan-Glu_bd"/>
    <property type="match status" value="1"/>
</dbReference>
<feature type="domain" description="Solute-binding protein family 3/N-terminal" evidence="11">
    <location>
        <begin position="5"/>
        <end position="247"/>
    </location>
</feature>
<dbReference type="EMBL" id="JAODUO010000028">
    <property type="protein sequence ID" value="KAK2192547.1"/>
    <property type="molecule type" value="Genomic_DNA"/>
</dbReference>
<keyword evidence="7" id="KW-0675">Receptor</keyword>
<dbReference type="PANTHER" id="PTHR18966">
    <property type="entry name" value="IONOTROPIC GLUTAMATE RECEPTOR"/>
    <property type="match status" value="1"/>
</dbReference>
<dbReference type="SUPFAM" id="SSF53850">
    <property type="entry name" value="Periplasmic binding protein-like II"/>
    <property type="match status" value="1"/>
</dbReference>
<evidence type="ECO:0000259" key="12">
    <source>
        <dbReference type="SMART" id="SM00079"/>
    </source>
</evidence>
<evidence type="ECO:0000256" key="6">
    <source>
        <dbReference type="ARBA" id="ARBA00023136"/>
    </source>
</evidence>
<dbReference type="Gene3D" id="3.40.190.10">
    <property type="entry name" value="Periplasmic binding protein-like II"/>
    <property type="match status" value="2"/>
</dbReference>
<keyword evidence="10" id="KW-0407">Ion channel</keyword>
<comment type="subcellular location">
    <subcellularLocation>
        <location evidence="1">Membrane</location>
        <topology evidence="1">Multi-pass membrane protein</topology>
    </subcellularLocation>
</comment>
<protein>
    <recommendedName>
        <fullName evidence="16">Ionotropic glutamate receptor</fullName>
    </recommendedName>
</protein>
<evidence type="ECO:0000259" key="13">
    <source>
        <dbReference type="SMART" id="SM00918"/>
    </source>
</evidence>
<dbReference type="CDD" id="cd13685">
    <property type="entry name" value="PBP2_iGluR_non_NMDA_like"/>
    <property type="match status" value="1"/>
</dbReference>
<evidence type="ECO:0008006" key="16">
    <source>
        <dbReference type="Google" id="ProtNLM"/>
    </source>
</evidence>
<evidence type="ECO:0000256" key="1">
    <source>
        <dbReference type="ARBA" id="ARBA00004141"/>
    </source>
</evidence>
<dbReference type="GO" id="GO:0015276">
    <property type="term" value="F:ligand-gated monoatomic ion channel activity"/>
    <property type="evidence" value="ECO:0007669"/>
    <property type="project" value="InterPro"/>
</dbReference>
<keyword evidence="8" id="KW-0325">Glycoprotein</keyword>
<evidence type="ECO:0000256" key="9">
    <source>
        <dbReference type="ARBA" id="ARBA00023286"/>
    </source>
</evidence>
<sequence>MEPPYVIVKDPNGKGNDNYEGFMIELLQKISEKAKFTYRITLAPDGKYGAEETRGQWTGMIGEVMKQRADLAAAPMTVSAARREVIDFTEPYMTFHTTILMKTSPAKDGDDISSVEDLVNQSEVKYGLLTDGITENFFKYTSNALYRKMWRAIQRDQTVKASTVAEGVQRVRDSDGKYAFIMESSTAEYWVNRAPCNLKTFGRISELHYGLVIAKGSPLKIRLNSAISALVESGEIERLKTKWWNGDQECSAPSGAGPVAAAKLGAVVLLGLALTYTSVY</sequence>
<feature type="domain" description="Ionotropic glutamate receptor C-terminal" evidence="12">
    <location>
        <begin position="1"/>
        <end position="246"/>
    </location>
</feature>
<dbReference type="GO" id="GO:0016020">
    <property type="term" value="C:membrane"/>
    <property type="evidence" value="ECO:0007669"/>
    <property type="project" value="UniProtKB-SubCell"/>
</dbReference>
<dbReference type="SMART" id="SM00062">
    <property type="entry name" value="PBPb"/>
    <property type="match status" value="1"/>
</dbReference>
<gene>
    <name evidence="14" type="ORF">NP493_28g08024</name>
</gene>
<comment type="caution">
    <text evidence="14">The sequence shown here is derived from an EMBL/GenBank/DDBJ whole genome shotgun (WGS) entry which is preliminary data.</text>
</comment>
<evidence type="ECO:0000259" key="11">
    <source>
        <dbReference type="SMART" id="SM00062"/>
    </source>
</evidence>
<evidence type="ECO:0000256" key="10">
    <source>
        <dbReference type="ARBA" id="ARBA00023303"/>
    </source>
</evidence>
<dbReference type="InterPro" id="IPR019594">
    <property type="entry name" value="Glu/Gly-bd"/>
</dbReference>
<feature type="domain" description="Ionotropic glutamate receptor L-glutamate and glycine-binding" evidence="13">
    <location>
        <begin position="4"/>
        <end position="66"/>
    </location>
</feature>
<dbReference type="SMART" id="SM00079">
    <property type="entry name" value="PBPe"/>
    <property type="match status" value="1"/>
</dbReference>
<evidence type="ECO:0000256" key="4">
    <source>
        <dbReference type="ARBA" id="ARBA00022989"/>
    </source>
</evidence>
<dbReference type="Proteomes" id="UP001209878">
    <property type="component" value="Unassembled WGS sequence"/>
</dbReference>
<proteinExistence type="predicted"/>
<dbReference type="InterPro" id="IPR001320">
    <property type="entry name" value="Iontro_rcpt_C"/>
</dbReference>